<organism evidence="2 3">
    <name type="scientific">Bdellovibrio bacteriovorus</name>
    <dbReference type="NCBI Taxonomy" id="959"/>
    <lineage>
        <taxon>Bacteria</taxon>
        <taxon>Pseudomonadati</taxon>
        <taxon>Bdellovibrionota</taxon>
        <taxon>Bdellovibrionia</taxon>
        <taxon>Bdellovibrionales</taxon>
        <taxon>Pseudobdellovibrionaceae</taxon>
        <taxon>Bdellovibrio</taxon>
    </lineage>
</organism>
<evidence type="ECO:0000256" key="1">
    <source>
        <dbReference type="SAM" id="MobiDB-lite"/>
    </source>
</evidence>
<feature type="compositionally biased region" description="Basic and acidic residues" evidence="1">
    <location>
        <begin position="53"/>
        <end position="67"/>
    </location>
</feature>
<name>A0A1Z3NBH0_BDEBC</name>
<dbReference type="Proteomes" id="UP000197003">
    <property type="component" value="Chromosome"/>
</dbReference>
<feature type="compositionally biased region" description="Basic residues" evidence="1">
    <location>
        <begin position="74"/>
        <end position="96"/>
    </location>
</feature>
<proteinExistence type="predicted"/>
<gene>
    <name evidence="2" type="ORF">B9G79_14965</name>
</gene>
<evidence type="ECO:0000313" key="2">
    <source>
        <dbReference type="EMBL" id="ASD64771.1"/>
    </source>
</evidence>
<dbReference type="OrthoDB" id="5296292at2"/>
<sequence length="96" mass="10705">MRVYVGNVNKGDLVATAAFQKILENLSGNKNVQNLLESFQKLSDEIKKKESELKGRFDQEKEDKIEPAKPAATTKKKATVKKAAAKKTTKKVSKKK</sequence>
<accession>A0A1Z3NBH0</accession>
<protein>
    <submittedName>
        <fullName evidence="2">Uncharacterized protein</fullName>
    </submittedName>
</protein>
<dbReference type="EMBL" id="CP020946">
    <property type="protein sequence ID" value="ASD64771.1"/>
    <property type="molecule type" value="Genomic_DNA"/>
</dbReference>
<feature type="region of interest" description="Disordered" evidence="1">
    <location>
        <begin position="53"/>
        <end position="96"/>
    </location>
</feature>
<evidence type="ECO:0000313" key="3">
    <source>
        <dbReference type="Proteomes" id="UP000197003"/>
    </source>
</evidence>
<reference evidence="2 3" key="1">
    <citation type="submission" date="2017-04" db="EMBL/GenBank/DDBJ databases">
        <title>Whole genome sequence of Bdellovibrio bacteriovorus strain SSB218315.</title>
        <authorList>
            <person name="Oyedara O."/>
            <person name="Rodriguez-Perez M.A."/>
        </authorList>
    </citation>
    <scope>NUCLEOTIDE SEQUENCE [LARGE SCALE GENOMIC DNA]</scope>
    <source>
        <strain evidence="2 3">SSB218315</strain>
    </source>
</reference>
<dbReference type="AlphaFoldDB" id="A0A1Z3NBH0"/>